<accession>A0A6C2UB64</accession>
<dbReference type="EMBL" id="CAAHFG010000004">
    <property type="protein sequence ID" value="VGO17275.1"/>
    <property type="molecule type" value="Genomic_DNA"/>
</dbReference>
<feature type="domain" description="DUF2202" evidence="1">
    <location>
        <begin position="44"/>
        <end position="203"/>
    </location>
</feature>
<dbReference type="RefSeq" id="WP_136082760.1">
    <property type="nucleotide sequence ID" value="NZ_CAAHFG010000004.1"/>
</dbReference>
<dbReference type="AlphaFoldDB" id="A0A6C2UB64"/>
<dbReference type="Proteomes" id="UP000366872">
    <property type="component" value="Unassembled WGS sequence"/>
</dbReference>
<dbReference type="SUPFAM" id="SSF47240">
    <property type="entry name" value="Ferritin-like"/>
    <property type="match status" value="1"/>
</dbReference>
<evidence type="ECO:0000259" key="1">
    <source>
        <dbReference type="Pfam" id="PF09968"/>
    </source>
</evidence>
<reference evidence="2 3" key="1">
    <citation type="submission" date="2019-04" db="EMBL/GenBank/DDBJ databases">
        <authorList>
            <person name="Van Vliet M D."/>
        </authorList>
    </citation>
    <scope>NUCLEOTIDE SEQUENCE [LARGE SCALE GENOMIC DNA]</scope>
    <source>
        <strain evidence="2 3">F1</strain>
    </source>
</reference>
<gene>
    <name evidence="2" type="ORF">PDESU_05871</name>
</gene>
<proteinExistence type="predicted"/>
<dbReference type="InterPro" id="IPR019243">
    <property type="entry name" value="DUF2202"/>
</dbReference>
<name>A0A6C2UB64_PONDE</name>
<keyword evidence="3" id="KW-1185">Reference proteome</keyword>
<protein>
    <recommendedName>
        <fullName evidence="1">DUF2202 domain-containing protein</fullName>
    </recommendedName>
</protein>
<dbReference type="InterPro" id="IPR009078">
    <property type="entry name" value="Ferritin-like_SF"/>
</dbReference>
<dbReference type="Gene3D" id="1.20.1260.10">
    <property type="match status" value="1"/>
</dbReference>
<sequence length="205" mass="22638">MNRSTLLAIIVGSMITGWMLEPVVAAKGKGKGGGGTVPALTEAEADDLLFMREEEKLARDVYLTFYTLWGTQVFDNISQSEQRHTDSVLALIQKYGLVDPVGDNGIGEFENEELQHLYDDLVAIGGQSELEALYVGALIEEVDIEDIWLAMERTDKSDIDNVYANLLAGSENHLVAFVGNIENHIEGLYEAQYISQEEVDVILGR</sequence>
<dbReference type="Pfam" id="PF09968">
    <property type="entry name" value="DUF2202"/>
    <property type="match status" value="1"/>
</dbReference>
<evidence type="ECO:0000313" key="2">
    <source>
        <dbReference type="EMBL" id="VGO17275.1"/>
    </source>
</evidence>
<evidence type="ECO:0000313" key="3">
    <source>
        <dbReference type="Proteomes" id="UP000366872"/>
    </source>
</evidence>
<organism evidence="2 3">
    <name type="scientific">Pontiella desulfatans</name>
    <dbReference type="NCBI Taxonomy" id="2750659"/>
    <lineage>
        <taxon>Bacteria</taxon>
        <taxon>Pseudomonadati</taxon>
        <taxon>Kiritimatiellota</taxon>
        <taxon>Kiritimatiellia</taxon>
        <taxon>Kiritimatiellales</taxon>
        <taxon>Pontiellaceae</taxon>
        <taxon>Pontiella</taxon>
    </lineage>
</organism>
<dbReference type="InterPro" id="IPR012347">
    <property type="entry name" value="Ferritin-like"/>
</dbReference>
<dbReference type="CDD" id="cd01048">
    <property type="entry name" value="Ferritin_like_AB2"/>
    <property type="match status" value="1"/>
</dbReference>